<evidence type="ECO:0000313" key="5">
    <source>
        <dbReference type="Proteomes" id="UP000321947"/>
    </source>
</evidence>
<dbReference type="Pfam" id="PF12776">
    <property type="entry name" value="Myb_DNA-bind_3"/>
    <property type="match status" value="1"/>
</dbReference>
<dbReference type="Proteomes" id="UP000321393">
    <property type="component" value="Unassembled WGS sequence"/>
</dbReference>
<evidence type="ECO:0000313" key="3">
    <source>
        <dbReference type="EMBL" id="TYK15415.1"/>
    </source>
</evidence>
<dbReference type="PANTHER" id="PTHR46250:SF18">
    <property type="entry name" value="MYB_SANT-LIKE DOMAIN-CONTAINING PROTEIN"/>
    <property type="match status" value="1"/>
</dbReference>
<dbReference type="InterPro" id="IPR024752">
    <property type="entry name" value="Myb/SANT-like_dom"/>
</dbReference>
<evidence type="ECO:0000259" key="1">
    <source>
        <dbReference type="Pfam" id="PF12776"/>
    </source>
</evidence>
<dbReference type="PANTHER" id="PTHR46250">
    <property type="entry name" value="MYB/SANT-LIKE DNA-BINDING DOMAIN PROTEIN-RELATED"/>
    <property type="match status" value="1"/>
</dbReference>
<evidence type="ECO:0000313" key="2">
    <source>
        <dbReference type="EMBL" id="KAA0061841.1"/>
    </source>
</evidence>
<protein>
    <submittedName>
        <fullName evidence="2">Retrotransposon protein</fullName>
    </submittedName>
</protein>
<dbReference type="EMBL" id="SSTE01004728">
    <property type="protein sequence ID" value="KAA0061841.1"/>
    <property type="molecule type" value="Genomic_DNA"/>
</dbReference>
<name>A0A5A7V7X0_CUCMM</name>
<evidence type="ECO:0000313" key="4">
    <source>
        <dbReference type="Proteomes" id="UP000321393"/>
    </source>
</evidence>
<comment type="caution">
    <text evidence="2">The sequence shown here is derived from an EMBL/GenBank/DDBJ whole genome shotgun (WGS) entry which is preliminary data.</text>
</comment>
<proteinExistence type="predicted"/>
<sequence>MTSSSRLPKHTWTKEEEAGLVELVNAGGWRSDNGTFHHGYLNQLARMMAFKIPGCNIHASTIDSRIKLMKRMFHALAKMRGPNCSGFGWNDEKKCIVTEKEVFDDWSHPTAKGLLNKSFAHYDELSYVFGKDRATGGWVESFADIGSNHPVGYDAFPADAAPDTDFPPMYSPGLNISPDDLMETRTARVNERRNVSSRSKRKRPRHAIDSGDIVRTAIEYGNEQFHRIAEWPILQRQDASQTRQEIVRQLEAISELTLMDRCHLMRILMRNVDDMKAFLEVPDNMKYPYCNIILQENR</sequence>
<gene>
    <name evidence="3" type="ORF">E5676_scaffold571G00590</name>
    <name evidence="2" type="ORF">E6C27_scaffold89G00770</name>
</gene>
<accession>A0A5A7V7X0</accession>
<reference evidence="4 5" key="1">
    <citation type="submission" date="2019-08" db="EMBL/GenBank/DDBJ databases">
        <title>Draft genome sequences of two oriental melons (Cucumis melo L. var makuwa).</title>
        <authorList>
            <person name="Kwon S.-Y."/>
        </authorList>
    </citation>
    <scope>NUCLEOTIDE SEQUENCE [LARGE SCALE GENOMIC DNA]</scope>
    <source>
        <strain evidence="5">cv. Chang Bougi</strain>
        <strain evidence="4">cv. SW 3</strain>
        <tissue evidence="2">Leaf</tissue>
    </source>
</reference>
<organism evidence="2 4">
    <name type="scientific">Cucumis melo var. makuwa</name>
    <name type="common">Oriental melon</name>
    <dbReference type="NCBI Taxonomy" id="1194695"/>
    <lineage>
        <taxon>Eukaryota</taxon>
        <taxon>Viridiplantae</taxon>
        <taxon>Streptophyta</taxon>
        <taxon>Embryophyta</taxon>
        <taxon>Tracheophyta</taxon>
        <taxon>Spermatophyta</taxon>
        <taxon>Magnoliopsida</taxon>
        <taxon>eudicotyledons</taxon>
        <taxon>Gunneridae</taxon>
        <taxon>Pentapetalae</taxon>
        <taxon>rosids</taxon>
        <taxon>fabids</taxon>
        <taxon>Cucurbitales</taxon>
        <taxon>Cucurbitaceae</taxon>
        <taxon>Benincaseae</taxon>
        <taxon>Cucumis</taxon>
    </lineage>
</organism>
<dbReference type="OrthoDB" id="1746344at2759"/>
<dbReference type="AlphaFoldDB" id="A0A5A7V7X0"/>
<dbReference type="EMBL" id="SSTD01008511">
    <property type="protein sequence ID" value="TYK15415.1"/>
    <property type="molecule type" value="Genomic_DNA"/>
</dbReference>
<dbReference type="Proteomes" id="UP000321947">
    <property type="component" value="Unassembled WGS sequence"/>
</dbReference>
<feature type="domain" description="Myb/SANT-like" evidence="1">
    <location>
        <begin position="11"/>
        <end position="104"/>
    </location>
</feature>